<name>A0AA39JT34_ARMTA</name>
<sequence length="184" mass="20404">MCQSTSDEEWDNLWVAGLGNSTVVLAYEDDDGTGYGEGLLTLHNTGTPKEYPNIAMMHPSEEKDTIMEKDQLLGLGGYALKLPAEFSTELFFKLPRGLRPQHCRDGTRYYNVAPPYVLNSSSPQFINLVQLRPHKSTLVLYTRGVDTIVNGNATISRRVKKLDKPDPATVVGQLVGSQVDETFI</sequence>
<organism evidence="1 2">
    <name type="scientific">Armillaria tabescens</name>
    <name type="common">Ringless honey mushroom</name>
    <name type="synonym">Agaricus tabescens</name>
    <dbReference type="NCBI Taxonomy" id="1929756"/>
    <lineage>
        <taxon>Eukaryota</taxon>
        <taxon>Fungi</taxon>
        <taxon>Dikarya</taxon>
        <taxon>Basidiomycota</taxon>
        <taxon>Agaricomycotina</taxon>
        <taxon>Agaricomycetes</taxon>
        <taxon>Agaricomycetidae</taxon>
        <taxon>Agaricales</taxon>
        <taxon>Marasmiineae</taxon>
        <taxon>Physalacriaceae</taxon>
        <taxon>Desarmillaria</taxon>
    </lineage>
</organism>
<comment type="caution">
    <text evidence="1">The sequence shown here is derived from an EMBL/GenBank/DDBJ whole genome shotgun (WGS) entry which is preliminary data.</text>
</comment>
<proteinExistence type="predicted"/>
<dbReference type="InterPro" id="IPR036457">
    <property type="entry name" value="PPM-type-like_dom_sf"/>
</dbReference>
<evidence type="ECO:0000313" key="1">
    <source>
        <dbReference type="EMBL" id="KAK0446964.1"/>
    </source>
</evidence>
<keyword evidence="2" id="KW-1185">Reference proteome</keyword>
<evidence type="ECO:0000313" key="2">
    <source>
        <dbReference type="Proteomes" id="UP001175211"/>
    </source>
</evidence>
<protein>
    <submittedName>
        <fullName evidence="1">Uncharacterized protein</fullName>
    </submittedName>
</protein>
<dbReference type="EMBL" id="JAUEPS010000045">
    <property type="protein sequence ID" value="KAK0446964.1"/>
    <property type="molecule type" value="Genomic_DNA"/>
</dbReference>
<reference evidence="1" key="1">
    <citation type="submission" date="2023-06" db="EMBL/GenBank/DDBJ databases">
        <authorList>
            <consortium name="Lawrence Berkeley National Laboratory"/>
            <person name="Ahrendt S."/>
            <person name="Sahu N."/>
            <person name="Indic B."/>
            <person name="Wong-Bajracharya J."/>
            <person name="Merenyi Z."/>
            <person name="Ke H.-M."/>
            <person name="Monk M."/>
            <person name="Kocsube S."/>
            <person name="Drula E."/>
            <person name="Lipzen A."/>
            <person name="Balint B."/>
            <person name="Henrissat B."/>
            <person name="Andreopoulos B."/>
            <person name="Martin F.M."/>
            <person name="Harder C.B."/>
            <person name="Rigling D."/>
            <person name="Ford K.L."/>
            <person name="Foster G.D."/>
            <person name="Pangilinan J."/>
            <person name="Papanicolaou A."/>
            <person name="Barry K."/>
            <person name="LaButti K."/>
            <person name="Viragh M."/>
            <person name="Koriabine M."/>
            <person name="Yan M."/>
            <person name="Riley R."/>
            <person name="Champramary S."/>
            <person name="Plett K.L."/>
            <person name="Tsai I.J."/>
            <person name="Slot J."/>
            <person name="Sipos G."/>
            <person name="Plett J."/>
            <person name="Nagy L.G."/>
            <person name="Grigoriev I.V."/>
        </authorList>
    </citation>
    <scope>NUCLEOTIDE SEQUENCE</scope>
    <source>
        <strain evidence="1">CCBAS 213</strain>
    </source>
</reference>
<dbReference type="RefSeq" id="XP_060325989.1">
    <property type="nucleotide sequence ID" value="XM_060470023.1"/>
</dbReference>
<dbReference type="Gene3D" id="3.60.40.10">
    <property type="entry name" value="PPM-type phosphatase domain"/>
    <property type="match status" value="1"/>
</dbReference>
<dbReference type="GeneID" id="85353571"/>
<dbReference type="Proteomes" id="UP001175211">
    <property type="component" value="Unassembled WGS sequence"/>
</dbReference>
<accession>A0AA39JT34</accession>
<dbReference type="AlphaFoldDB" id="A0AA39JT34"/>
<gene>
    <name evidence="1" type="ORF">EV420DRAFT_1483866</name>
</gene>